<evidence type="ECO:0000256" key="9">
    <source>
        <dbReference type="ARBA" id="ARBA00023006"/>
    </source>
</evidence>
<evidence type="ECO:0000256" key="13">
    <source>
        <dbReference type="ARBA" id="ARBA00023157"/>
    </source>
</evidence>
<keyword evidence="6 15" id="KW-0812">Transmembrane</keyword>
<evidence type="ECO:0000313" key="17">
    <source>
        <dbReference type="EMBL" id="KMS99471.1"/>
    </source>
</evidence>
<keyword evidence="13" id="KW-1015">Disulfide bond</keyword>
<evidence type="ECO:0000256" key="14">
    <source>
        <dbReference type="ARBA" id="ARBA00023329"/>
    </source>
</evidence>
<dbReference type="InterPro" id="IPR018939">
    <property type="entry name" value="Autophagy-rel_prot_27"/>
</dbReference>
<evidence type="ECO:0000256" key="3">
    <source>
        <dbReference type="ARBA" id="ARBA00004394"/>
    </source>
</evidence>
<dbReference type="GO" id="GO:0000139">
    <property type="term" value="C:Golgi membrane"/>
    <property type="evidence" value="ECO:0007669"/>
    <property type="project" value="UniProtKB-SubCell"/>
</dbReference>
<feature type="domain" description="MRH" evidence="16">
    <location>
        <begin position="46"/>
        <end position="212"/>
    </location>
</feature>
<dbReference type="OMA" id="WGWFGTF"/>
<dbReference type="Proteomes" id="UP000035740">
    <property type="component" value="Unassembled WGS sequence"/>
</dbReference>
<sequence length="297" mass="32995">MKHHLDVLSSRNMNMNLMSFSHISSKLTLFFLALLLRLNLKSVFAATCEYDTLERNKLYSYSLSSPINNFPHGVLSEDGFYKVAANDTIIWFQLCDGMIFNHDPPRCVDCWGCGGPLRCGMGCSALVAKYSGGYYACTTIGHKTNFDINLTDKNTPDKGVTVTMSSNIDGVNCSLSVSIVCDKNSVKDPETLKKLGTCHYATELRHPAGCPKIAAHATGWGWFGILLTILLCSIGAYLLIGGVYRFSYLGIRGLDVIPSLDFWISIPHRIKSVFMSLVQRFRGPTYHHRSSYSSVNF</sequence>
<evidence type="ECO:0000256" key="7">
    <source>
        <dbReference type="ARBA" id="ARBA00022729"/>
    </source>
</evidence>
<organism evidence="17 18">
    <name type="scientific">Beta vulgaris subsp. vulgaris</name>
    <name type="common">Beet</name>
    <dbReference type="NCBI Taxonomy" id="3555"/>
    <lineage>
        <taxon>Eukaryota</taxon>
        <taxon>Viridiplantae</taxon>
        <taxon>Streptophyta</taxon>
        <taxon>Embryophyta</taxon>
        <taxon>Tracheophyta</taxon>
        <taxon>Spermatophyta</taxon>
        <taxon>Magnoliopsida</taxon>
        <taxon>eudicotyledons</taxon>
        <taxon>Gunneridae</taxon>
        <taxon>Pentapetalae</taxon>
        <taxon>Caryophyllales</taxon>
        <taxon>Chenopodiaceae</taxon>
        <taxon>Betoideae</taxon>
        <taxon>Beta</taxon>
    </lineage>
</organism>
<keyword evidence="7" id="KW-0732">Signal</keyword>
<evidence type="ECO:0000256" key="6">
    <source>
        <dbReference type="ARBA" id="ARBA00022692"/>
    </source>
</evidence>
<evidence type="ECO:0000256" key="5">
    <source>
        <dbReference type="ARBA" id="ARBA00013776"/>
    </source>
</evidence>
<keyword evidence="11" id="KW-0496">Mitochondrion</keyword>
<comment type="similarity">
    <text evidence="4">Belongs to the ATG27 family.</text>
</comment>
<keyword evidence="18" id="KW-1185">Reference proteome</keyword>
<evidence type="ECO:0000256" key="15">
    <source>
        <dbReference type="SAM" id="Phobius"/>
    </source>
</evidence>
<name>A0A0J8BEV2_BETVV</name>
<feature type="transmembrane region" description="Helical" evidence="15">
    <location>
        <begin position="220"/>
        <end position="244"/>
    </location>
</feature>
<proteinExistence type="inferred from homology"/>
<evidence type="ECO:0000256" key="11">
    <source>
        <dbReference type="ARBA" id="ARBA00023128"/>
    </source>
</evidence>
<dbReference type="GO" id="GO:0006914">
    <property type="term" value="P:autophagy"/>
    <property type="evidence" value="ECO:0007669"/>
    <property type="project" value="UniProtKB-KW"/>
</dbReference>
<evidence type="ECO:0000256" key="4">
    <source>
        <dbReference type="ARBA" id="ARBA00005363"/>
    </source>
</evidence>
<dbReference type="GO" id="GO:0031966">
    <property type="term" value="C:mitochondrial membrane"/>
    <property type="evidence" value="ECO:0007669"/>
    <property type="project" value="UniProtKB-SubCell"/>
</dbReference>
<dbReference type="eggNOG" id="ENOG502QUYE">
    <property type="taxonomic scope" value="Eukaryota"/>
</dbReference>
<dbReference type="OrthoDB" id="29460at2759"/>
<evidence type="ECO:0000313" key="18">
    <source>
        <dbReference type="Proteomes" id="UP000035740"/>
    </source>
</evidence>
<dbReference type="PROSITE" id="PS51914">
    <property type="entry name" value="MRH"/>
    <property type="match status" value="1"/>
</dbReference>
<keyword evidence="12 15" id="KW-0472">Membrane</keyword>
<keyword evidence="14" id="KW-0968">Cytoplasmic vesicle</keyword>
<gene>
    <name evidence="17" type="ORF">BVRB_2g044670</name>
</gene>
<reference evidence="17 18" key="1">
    <citation type="journal article" date="2014" name="Nature">
        <title>The genome of the recently domesticated crop plant sugar beet (Beta vulgaris).</title>
        <authorList>
            <person name="Dohm J.C."/>
            <person name="Minoche A.E."/>
            <person name="Holtgrawe D."/>
            <person name="Capella-Gutierrez S."/>
            <person name="Zakrzewski F."/>
            <person name="Tafer H."/>
            <person name="Rupp O."/>
            <person name="Sorensen T.R."/>
            <person name="Stracke R."/>
            <person name="Reinhardt R."/>
            <person name="Goesmann A."/>
            <person name="Kraft T."/>
            <person name="Schulz B."/>
            <person name="Stadler P.F."/>
            <person name="Schmidt T."/>
            <person name="Gabaldon T."/>
            <person name="Lehrach H."/>
            <person name="Weisshaar B."/>
            <person name="Himmelbauer H."/>
        </authorList>
    </citation>
    <scope>NUCLEOTIDE SEQUENCE [LARGE SCALE GENOMIC DNA]</scope>
    <source>
        <tissue evidence="17">Taproot</tissue>
    </source>
</reference>
<keyword evidence="8 15" id="KW-1133">Transmembrane helix</keyword>
<dbReference type="KEGG" id="bvg:104905961"/>
<accession>A0A0J8BEV2</accession>
<dbReference type="Gramene" id="KMS99471">
    <property type="protein sequence ID" value="KMS99471"/>
    <property type="gene ID" value="BVRB_2g044670"/>
</dbReference>
<evidence type="ECO:0000256" key="2">
    <source>
        <dbReference type="ARBA" id="ARBA00004358"/>
    </source>
</evidence>
<dbReference type="Pfam" id="PF09451">
    <property type="entry name" value="ATG27"/>
    <property type="match status" value="1"/>
</dbReference>
<dbReference type="PANTHER" id="PTHR15071:SF0">
    <property type="entry name" value="MANNOSE 6-PHOSPHATE RECEPTOR-LIKE PROTEIN 1"/>
    <property type="match status" value="1"/>
</dbReference>
<dbReference type="GO" id="GO:0030659">
    <property type="term" value="C:cytoplasmic vesicle membrane"/>
    <property type="evidence" value="ECO:0007669"/>
    <property type="project" value="UniProtKB-SubCell"/>
</dbReference>
<evidence type="ECO:0000259" key="16">
    <source>
        <dbReference type="PROSITE" id="PS51914"/>
    </source>
</evidence>
<comment type="subcellular location">
    <subcellularLocation>
        <location evidence="2">Cytoplasmic vesicle membrane</location>
        <topology evidence="2">Single-pass type I membrane protein</topology>
    </subcellularLocation>
    <subcellularLocation>
        <location evidence="3">Golgi apparatus membrane</location>
    </subcellularLocation>
    <subcellularLocation>
        <location evidence="1">Mitochondrion membrane</location>
        <topology evidence="1">Single-pass membrane protein</topology>
    </subcellularLocation>
</comment>
<dbReference type="AlphaFoldDB" id="A0A0J8BEV2"/>
<dbReference type="PANTHER" id="PTHR15071">
    <property type="entry name" value="MANNOSE-6-PHOSPHATE RECEPTOR FAMILY MEMBER"/>
    <property type="match status" value="1"/>
</dbReference>
<evidence type="ECO:0000256" key="1">
    <source>
        <dbReference type="ARBA" id="ARBA00004304"/>
    </source>
</evidence>
<evidence type="ECO:0000256" key="8">
    <source>
        <dbReference type="ARBA" id="ARBA00022989"/>
    </source>
</evidence>
<dbReference type="InterPro" id="IPR044865">
    <property type="entry name" value="MRH_dom"/>
</dbReference>
<evidence type="ECO:0000256" key="10">
    <source>
        <dbReference type="ARBA" id="ARBA00023034"/>
    </source>
</evidence>
<keyword evidence="9" id="KW-0072">Autophagy</keyword>
<evidence type="ECO:0000256" key="12">
    <source>
        <dbReference type="ARBA" id="ARBA00023136"/>
    </source>
</evidence>
<protein>
    <recommendedName>
        <fullName evidence="5">Autophagy-related protein 27</fullName>
    </recommendedName>
</protein>
<dbReference type="EMBL" id="KQ090218">
    <property type="protein sequence ID" value="KMS99471.1"/>
    <property type="molecule type" value="Genomic_DNA"/>
</dbReference>
<keyword evidence="10" id="KW-0333">Golgi apparatus</keyword>